<evidence type="ECO:0000313" key="3">
    <source>
        <dbReference type="Proteomes" id="UP000199628"/>
    </source>
</evidence>
<accession>A0A1G6SIC0</accession>
<gene>
    <name evidence="2" type="ORF">SAMN04488239_105273</name>
</gene>
<keyword evidence="2" id="KW-0489">Methyltransferase</keyword>
<dbReference type="InterPro" id="IPR029063">
    <property type="entry name" value="SAM-dependent_MTases_sf"/>
</dbReference>
<dbReference type="CDD" id="cd02440">
    <property type="entry name" value="AdoMet_MTases"/>
    <property type="match status" value="1"/>
</dbReference>
<dbReference type="Pfam" id="PF08241">
    <property type="entry name" value="Methyltransf_11"/>
    <property type="match status" value="1"/>
</dbReference>
<dbReference type="Proteomes" id="UP000199628">
    <property type="component" value="Unassembled WGS sequence"/>
</dbReference>
<dbReference type="GO" id="GO:0032259">
    <property type="term" value="P:methylation"/>
    <property type="evidence" value="ECO:0007669"/>
    <property type="project" value="UniProtKB-KW"/>
</dbReference>
<keyword evidence="2" id="KW-0808">Transferase</keyword>
<evidence type="ECO:0000259" key="1">
    <source>
        <dbReference type="Pfam" id="PF08241"/>
    </source>
</evidence>
<dbReference type="PANTHER" id="PTHR43591">
    <property type="entry name" value="METHYLTRANSFERASE"/>
    <property type="match status" value="1"/>
</dbReference>
<dbReference type="SUPFAM" id="SSF53335">
    <property type="entry name" value="S-adenosyl-L-methionine-dependent methyltransferases"/>
    <property type="match status" value="1"/>
</dbReference>
<dbReference type="InterPro" id="IPR013216">
    <property type="entry name" value="Methyltransf_11"/>
</dbReference>
<dbReference type="EMBL" id="FMZV01000005">
    <property type="protein sequence ID" value="SDD15896.1"/>
    <property type="molecule type" value="Genomic_DNA"/>
</dbReference>
<reference evidence="3" key="1">
    <citation type="submission" date="2016-10" db="EMBL/GenBank/DDBJ databases">
        <authorList>
            <person name="Varghese N."/>
            <person name="Submissions S."/>
        </authorList>
    </citation>
    <scope>NUCLEOTIDE SEQUENCE [LARGE SCALE GENOMIC DNA]</scope>
    <source>
        <strain evidence="3">CGMCC 1.9108</strain>
    </source>
</reference>
<evidence type="ECO:0000313" key="2">
    <source>
        <dbReference type="EMBL" id="SDD15896.1"/>
    </source>
</evidence>
<dbReference type="RefSeq" id="WP_176827911.1">
    <property type="nucleotide sequence ID" value="NZ_FMZV01000005.1"/>
</dbReference>
<keyword evidence="2" id="KW-0830">Ubiquinone</keyword>
<name>A0A1G6SIC0_9RHOB</name>
<dbReference type="GO" id="GO:0008757">
    <property type="term" value="F:S-adenosylmethionine-dependent methyltransferase activity"/>
    <property type="evidence" value="ECO:0007669"/>
    <property type="project" value="InterPro"/>
</dbReference>
<dbReference type="STRING" id="639004.SAMN04488239_105273"/>
<dbReference type="Gene3D" id="3.40.50.150">
    <property type="entry name" value="Vaccinia Virus protein VP39"/>
    <property type="match status" value="1"/>
</dbReference>
<proteinExistence type="predicted"/>
<dbReference type="PANTHER" id="PTHR43591:SF24">
    <property type="entry name" value="2-METHOXY-6-POLYPRENYL-1,4-BENZOQUINOL METHYLASE, MITOCHONDRIAL"/>
    <property type="match status" value="1"/>
</dbReference>
<protein>
    <submittedName>
        <fullName evidence="2">Ubiquinone/menaquinone biosynthesis C-methylase UbiE</fullName>
    </submittedName>
</protein>
<keyword evidence="3" id="KW-1185">Reference proteome</keyword>
<organism evidence="2 3">
    <name type="scientific">Ruegeria marina</name>
    <dbReference type="NCBI Taxonomy" id="639004"/>
    <lineage>
        <taxon>Bacteria</taxon>
        <taxon>Pseudomonadati</taxon>
        <taxon>Pseudomonadota</taxon>
        <taxon>Alphaproteobacteria</taxon>
        <taxon>Rhodobacterales</taxon>
        <taxon>Roseobacteraceae</taxon>
        <taxon>Ruegeria</taxon>
    </lineage>
</organism>
<sequence length="270" mass="28841">MGSDNSFHLSTAAAEAYDTRKVPAIFGPMAGQTLARVEIAPEARVLDVACGTGVIARLVRDRVGPAGRVTGADLNPAMIAVARDRGPAGGLGIDYVVAPAEDMPFEDAAFDLLFCQQGIQFFPDKPAALREMRRVTAPGGRLVLTCWAGTPPFFQAIGAALERHMDKAAADKAVEPFAWNDAKMIAEMISAAGYDCPAPEPLTVERRIAFDKGAIRTELLATPNEAALLEAGEAVIGRIIDEVLAEVRRFEQDGQLRMPQTAHLFQAVAI</sequence>
<dbReference type="AlphaFoldDB" id="A0A1G6SIC0"/>
<feature type="domain" description="Methyltransferase type 11" evidence="1">
    <location>
        <begin position="46"/>
        <end position="144"/>
    </location>
</feature>